<dbReference type="SUPFAM" id="SSF103515">
    <property type="entry name" value="Autotransporter"/>
    <property type="match status" value="1"/>
</dbReference>
<protein>
    <submittedName>
        <fullName evidence="2">MetA-pathway of phenol degradation</fullName>
    </submittedName>
</protein>
<sequence>MGMTMKKIFKITVICSALTSAHVFAQDFSFDRPGTGFGTSITPVGHLAWEQSLPTVSYSKSTINNGLQNIVSLQGDMEFRTGLTKNTELQLGFGGPGWIKTTSQGKKTTDHGLGDVSVGIKHAVDLNDNRMSMALLGQVVVATGNDQFTAEDNIYAVSSSVQYAQNDILTTGITMRYEMQNHDFAVTAVPTLSYQLSKKWSGYSEFVYRKQESEASQTSLATGIIYAVNSRMQLDASVGVGLGGDVPDYKGGLGVSFLF</sequence>
<keyword evidence="1" id="KW-0732">Signal</keyword>
<proteinExistence type="predicted"/>
<dbReference type="InterPro" id="IPR036709">
    <property type="entry name" value="Autotransporte_beta_dom_sf"/>
</dbReference>
<gene>
    <name evidence="2" type="ORF">SAMN05421733_101267</name>
</gene>
<dbReference type="AlphaFoldDB" id="A0A1G6GJC6"/>
<keyword evidence="3" id="KW-1185">Reference proteome</keyword>
<organism evidence="2 3">
    <name type="scientific">Acinetobacter boissieri</name>
    <dbReference type="NCBI Taxonomy" id="1219383"/>
    <lineage>
        <taxon>Bacteria</taxon>
        <taxon>Pseudomonadati</taxon>
        <taxon>Pseudomonadota</taxon>
        <taxon>Gammaproteobacteria</taxon>
        <taxon>Moraxellales</taxon>
        <taxon>Moraxellaceae</taxon>
        <taxon>Acinetobacter</taxon>
    </lineage>
</organism>
<evidence type="ECO:0000256" key="1">
    <source>
        <dbReference type="SAM" id="SignalP"/>
    </source>
</evidence>
<dbReference type="Pfam" id="PF13557">
    <property type="entry name" value="Phenol_MetA_deg"/>
    <property type="match status" value="1"/>
</dbReference>
<dbReference type="STRING" id="1219383.SAMN05421733_101267"/>
<dbReference type="InterPro" id="IPR025737">
    <property type="entry name" value="FApF"/>
</dbReference>
<evidence type="ECO:0000313" key="2">
    <source>
        <dbReference type="EMBL" id="SDB82107.1"/>
    </source>
</evidence>
<accession>A0A1G6GJC6</accession>
<name>A0A1G6GJC6_9GAMM</name>
<feature type="signal peptide" evidence="1">
    <location>
        <begin position="1"/>
        <end position="25"/>
    </location>
</feature>
<reference evidence="3" key="1">
    <citation type="submission" date="2016-09" db="EMBL/GenBank/DDBJ databases">
        <authorList>
            <person name="Varghese N."/>
            <person name="Submissions S."/>
        </authorList>
    </citation>
    <scope>NUCLEOTIDE SEQUENCE [LARGE SCALE GENOMIC DNA]</scope>
    <source>
        <strain evidence="3">ANC 4422</strain>
    </source>
</reference>
<dbReference type="Proteomes" id="UP000242501">
    <property type="component" value="Unassembled WGS sequence"/>
</dbReference>
<feature type="chain" id="PRO_5017225930" evidence="1">
    <location>
        <begin position="26"/>
        <end position="259"/>
    </location>
</feature>
<evidence type="ECO:0000313" key="3">
    <source>
        <dbReference type="Proteomes" id="UP000242501"/>
    </source>
</evidence>
<dbReference type="EMBL" id="FMYL01000001">
    <property type="protein sequence ID" value="SDB82107.1"/>
    <property type="molecule type" value="Genomic_DNA"/>
</dbReference>